<organism evidence="2 4">
    <name type="scientific">Eisenbergiella tayi</name>
    <dbReference type="NCBI Taxonomy" id="1432052"/>
    <lineage>
        <taxon>Bacteria</taxon>
        <taxon>Bacillati</taxon>
        <taxon>Bacillota</taxon>
        <taxon>Clostridia</taxon>
        <taxon>Lachnospirales</taxon>
        <taxon>Lachnospiraceae</taxon>
        <taxon>Eisenbergiella</taxon>
    </lineage>
</organism>
<evidence type="ECO:0000259" key="1">
    <source>
        <dbReference type="PROSITE" id="PS51186"/>
    </source>
</evidence>
<dbReference type="AlphaFoldDB" id="A0A1E3UK94"/>
<reference evidence="3 5" key="1">
    <citation type="submission" date="2016-08" db="EMBL/GenBank/DDBJ databases">
        <title>Characterization of Isolates of Eisenbergiella tayi Derived from Blood Cultures, Using Whole Genome Sequencing.</title>
        <authorList>
            <person name="Bernier A.-M."/>
            <person name="Burdz T."/>
            <person name="Wiebe D."/>
            <person name="Bernard K."/>
        </authorList>
    </citation>
    <scope>NUCLEOTIDE SEQUENCE [LARGE SCALE GENOMIC DNA]</scope>
    <source>
        <strain evidence="3 5">NML120146</strain>
    </source>
</reference>
<evidence type="ECO:0000313" key="2">
    <source>
        <dbReference type="EMBL" id="ODR53004.1"/>
    </source>
</evidence>
<feature type="domain" description="N-acetyltransferase" evidence="1">
    <location>
        <begin position="2"/>
        <end position="162"/>
    </location>
</feature>
<dbReference type="Proteomes" id="UP000094271">
    <property type="component" value="Unassembled WGS sequence"/>
</dbReference>
<name>A0A1E3UK94_9FIRM</name>
<reference evidence="2 4" key="2">
    <citation type="submission" date="2016-08" db="EMBL/GenBank/DDBJ databases">
        <authorList>
            <person name="Seilhamer J.J."/>
        </authorList>
    </citation>
    <scope>NUCLEOTIDE SEQUENCE [LARGE SCALE GENOMIC DNA]</scope>
    <source>
        <strain evidence="2 4">NML150140-1</strain>
    </source>
</reference>
<dbReference type="PANTHER" id="PTHR43415">
    <property type="entry name" value="SPERMIDINE N(1)-ACETYLTRANSFERASE"/>
    <property type="match status" value="1"/>
</dbReference>
<dbReference type="InterPro" id="IPR000182">
    <property type="entry name" value="GNAT_dom"/>
</dbReference>
<keyword evidence="5" id="KW-1185">Reference proteome</keyword>
<sequence>MLRLRPYRKSDAEYIVTWIKDEVTFRKWSAYRFDSYPITGEDVNKLYDNYALLYDFIPMTAFDDDKPSGHLFMRFTDSDKKELRFGFVIVDNAKRGMGYGKELLTLSLQYAFELLMAQKVTLGVFENNRPAYCCYRSVGFKDTGERENYHILQEDWKCLELEISR</sequence>
<dbReference type="OrthoDB" id="9795206at2"/>
<evidence type="ECO:0000313" key="5">
    <source>
        <dbReference type="Proteomes" id="UP000094869"/>
    </source>
</evidence>
<dbReference type="Pfam" id="PF00583">
    <property type="entry name" value="Acetyltransf_1"/>
    <property type="match status" value="1"/>
</dbReference>
<accession>A0A1E3UK94</accession>
<dbReference type="PROSITE" id="PS51186">
    <property type="entry name" value="GNAT"/>
    <property type="match status" value="1"/>
</dbReference>
<dbReference type="Gene3D" id="3.40.630.30">
    <property type="match status" value="1"/>
</dbReference>
<dbReference type="GO" id="GO:0016747">
    <property type="term" value="F:acyltransferase activity, transferring groups other than amino-acyl groups"/>
    <property type="evidence" value="ECO:0007669"/>
    <property type="project" value="InterPro"/>
</dbReference>
<dbReference type="Proteomes" id="UP000094869">
    <property type="component" value="Unassembled WGS sequence"/>
</dbReference>
<dbReference type="SUPFAM" id="SSF55729">
    <property type="entry name" value="Acyl-CoA N-acyltransferases (Nat)"/>
    <property type="match status" value="1"/>
</dbReference>
<evidence type="ECO:0000313" key="3">
    <source>
        <dbReference type="EMBL" id="ODR55481.1"/>
    </source>
</evidence>
<dbReference type="CDD" id="cd04301">
    <property type="entry name" value="NAT_SF"/>
    <property type="match status" value="1"/>
</dbReference>
<proteinExistence type="predicted"/>
<comment type="caution">
    <text evidence="2">The sequence shown here is derived from an EMBL/GenBank/DDBJ whole genome shotgun (WGS) entry which is preliminary data.</text>
</comment>
<evidence type="ECO:0000313" key="4">
    <source>
        <dbReference type="Proteomes" id="UP000094271"/>
    </source>
</evidence>
<dbReference type="PANTHER" id="PTHR43415:SF5">
    <property type="entry name" value="ACETYLTRANSFERASE"/>
    <property type="match status" value="1"/>
</dbReference>
<dbReference type="EMBL" id="MEHA01000005">
    <property type="protein sequence ID" value="ODR53004.1"/>
    <property type="molecule type" value="Genomic_DNA"/>
</dbReference>
<keyword evidence="2" id="KW-0808">Transferase</keyword>
<dbReference type="EMBL" id="MEHD01000024">
    <property type="protein sequence ID" value="ODR55481.1"/>
    <property type="molecule type" value="Genomic_DNA"/>
</dbReference>
<protein>
    <submittedName>
        <fullName evidence="2">GNAT family N-acetyltransferase</fullName>
    </submittedName>
</protein>
<dbReference type="InterPro" id="IPR016181">
    <property type="entry name" value="Acyl_CoA_acyltransferase"/>
</dbReference>
<dbReference type="RefSeq" id="WP_069409186.1">
    <property type="nucleotide sequence ID" value="NZ_DBFYTW010000126.1"/>
</dbReference>
<gene>
    <name evidence="2" type="ORF">BEI59_09065</name>
    <name evidence="3" type="ORF">BEI63_14685</name>
</gene>